<evidence type="ECO:0000256" key="4">
    <source>
        <dbReference type="ARBA" id="ARBA00022605"/>
    </source>
</evidence>
<evidence type="ECO:0000256" key="10">
    <source>
        <dbReference type="ARBA" id="ARBA00023239"/>
    </source>
</evidence>
<keyword evidence="4 11" id="KW-0028">Amino-acid biosynthesis</keyword>
<keyword evidence="8 11" id="KW-0521">NADP</keyword>
<evidence type="ECO:0000313" key="13">
    <source>
        <dbReference type="EMBL" id="SEV94324.1"/>
    </source>
</evidence>
<reference evidence="13 14" key="1">
    <citation type="submission" date="2016-10" db="EMBL/GenBank/DDBJ databases">
        <authorList>
            <person name="Varghese N."/>
            <person name="Submissions S."/>
        </authorList>
    </citation>
    <scope>NUCLEOTIDE SEQUENCE [LARGE SCALE GENOMIC DNA]</scope>
    <source>
        <strain evidence="13 14">IBRC-M10081</strain>
    </source>
</reference>
<dbReference type="NCBIfam" id="NF003793">
    <property type="entry name" value="PRK05382.1"/>
    <property type="match status" value="1"/>
</dbReference>
<evidence type="ECO:0000256" key="1">
    <source>
        <dbReference type="ARBA" id="ARBA00005044"/>
    </source>
</evidence>
<comment type="catalytic activity">
    <reaction evidence="11 12">
        <text>5-O-(1-carboxyvinyl)-3-phosphoshikimate = chorismate + phosphate</text>
        <dbReference type="Rhea" id="RHEA:21020"/>
        <dbReference type="ChEBI" id="CHEBI:29748"/>
        <dbReference type="ChEBI" id="CHEBI:43474"/>
        <dbReference type="ChEBI" id="CHEBI:57701"/>
        <dbReference type="EC" id="4.2.3.5"/>
    </reaction>
</comment>
<dbReference type="EMBL" id="FOIT01000002">
    <property type="protein sequence ID" value="SEV94324.1"/>
    <property type="molecule type" value="Genomic_DNA"/>
</dbReference>
<dbReference type="Proteomes" id="UP000243605">
    <property type="component" value="Unassembled WGS sequence"/>
</dbReference>
<name>A0A662Z5X7_9STAP</name>
<dbReference type="SUPFAM" id="SSF103263">
    <property type="entry name" value="Chorismate synthase, AroC"/>
    <property type="match status" value="1"/>
</dbReference>
<dbReference type="InterPro" id="IPR000453">
    <property type="entry name" value="Chorismate_synth"/>
</dbReference>
<dbReference type="GO" id="GO:0004107">
    <property type="term" value="F:chorismate synthase activity"/>
    <property type="evidence" value="ECO:0007669"/>
    <property type="project" value="UniProtKB-UniRule"/>
</dbReference>
<feature type="binding site" evidence="11">
    <location>
        <position position="53"/>
    </location>
    <ligand>
        <name>NADP(+)</name>
        <dbReference type="ChEBI" id="CHEBI:58349"/>
    </ligand>
</feature>
<dbReference type="HAMAP" id="MF_00300">
    <property type="entry name" value="Chorismate_synth"/>
    <property type="match status" value="1"/>
</dbReference>
<evidence type="ECO:0000256" key="12">
    <source>
        <dbReference type="RuleBase" id="RU000605"/>
    </source>
</evidence>
<dbReference type="Gene3D" id="3.60.150.10">
    <property type="entry name" value="Chorismate synthase AroC"/>
    <property type="match status" value="1"/>
</dbReference>
<evidence type="ECO:0000256" key="5">
    <source>
        <dbReference type="ARBA" id="ARBA00022630"/>
    </source>
</evidence>
<dbReference type="AlphaFoldDB" id="A0A662Z5X7"/>
<dbReference type="PANTHER" id="PTHR21085">
    <property type="entry name" value="CHORISMATE SYNTHASE"/>
    <property type="match status" value="1"/>
</dbReference>
<dbReference type="GO" id="GO:0005829">
    <property type="term" value="C:cytosol"/>
    <property type="evidence" value="ECO:0007669"/>
    <property type="project" value="TreeGrafter"/>
</dbReference>
<comment type="subunit">
    <text evidence="11">Homotetramer.</text>
</comment>
<dbReference type="InterPro" id="IPR035904">
    <property type="entry name" value="Chorismate_synth_AroC_sf"/>
</dbReference>
<protein>
    <recommendedName>
        <fullName evidence="3 11">Chorismate synthase</fullName>
        <shortName evidence="11">CS</shortName>
        <ecNumber evidence="3 11">4.2.3.5</ecNumber>
    </recommendedName>
    <alternativeName>
        <fullName evidence="11">5-enolpyruvylshikimate-3-phosphate phospholyase</fullName>
    </alternativeName>
</protein>
<keyword evidence="10 11" id="KW-0456">Lyase</keyword>
<evidence type="ECO:0000256" key="3">
    <source>
        <dbReference type="ARBA" id="ARBA00013036"/>
    </source>
</evidence>
<proteinExistence type="inferred from homology"/>
<feature type="binding site" evidence="11">
    <location>
        <position position="47"/>
    </location>
    <ligand>
        <name>NADP(+)</name>
        <dbReference type="ChEBI" id="CHEBI:58349"/>
    </ligand>
</feature>
<keyword evidence="9 11" id="KW-0057">Aromatic amino acid biosynthesis</keyword>
<gene>
    <name evidence="11" type="primary">aroC</name>
    <name evidence="13" type="ORF">SAMN05192557_0916</name>
</gene>
<dbReference type="InterPro" id="IPR020541">
    <property type="entry name" value="Chorismate_synthase_CS"/>
</dbReference>
<feature type="binding site" evidence="11">
    <location>
        <position position="332"/>
    </location>
    <ligand>
        <name>FMN</name>
        <dbReference type="ChEBI" id="CHEBI:58210"/>
    </ligand>
</feature>
<evidence type="ECO:0000256" key="11">
    <source>
        <dbReference type="HAMAP-Rule" id="MF_00300"/>
    </source>
</evidence>
<comment type="similarity">
    <text evidence="2 11 12">Belongs to the chorismate synthase family.</text>
</comment>
<comment type="pathway">
    <text evidence="1 11 12">Metabolic intermediate biosynthesis; chorismate biosynthesis; chorismate from D-erythrose 4-phosphate and phosphoenolpyruvate: step 7/7.</text>
</comment>
<evidence type="ECO:0000256" key="2">
    <source>
        <dbReference type="ARBA" id="ARBA00008014"/>
    </source>
</evidence>
<feature type="binding site" evidence="11">
    <location>
        <begin position="305"/>
        <end position="309"/>
    </location>
    <ligand>
        <name>FMN</name>
        <dbReference type="ChEBI" id="CHEBI:58210"/>
    </ligand>
</feature>
<comment type="cofactor">
    <cofactor evidence="11 12">
        <name>FMNH2</name>
        <dbReference type="ChEBI" id="CHEBI:57618"/>
    </cofactor>
    <text evidence="11 12">Reduced FMN (FMNH(2)).</text>
</comment>
<evidence type="ECO:0000256" key="7">
    <source>
        <dbReference type="ARBA" id="ARBA00022827"/>
    </source>
</evidence>
<keyword evidence="7 11" id="KW-0274">FAD</keyword>
<dbReference type="NCBIfam" id="TIGR00033">
    <property type="entry name" value="aroC"/>
    <property type="match status" value="1"/>
</dbReference>
<comment type="caution">
    <text evidence="11">Lacks conserved residue(s) required for the propagation of feature annotation.</text>
</comment>
<dbReference type="GO" id="GO:0009073">
    <property type="term" value="P:aromatic amino acid family biosynthetic process"/>
    <property type="evidence" value="ECO:0007669"/>
    <property type="project" value="UniProtKB-KW"/>
</dbReference>
<dbReference type="UniPathway" id="UPA00053">
    <property type="reaction ID" value="UER00090"/>
</dbReference>
<evidence type="ECO:0000256" key="9">
    <source>
        <dbReference type="ARBA" id="ARBA00023141"/>
    </source>
</evidence>
<dbReference type="GO" id="GO:0009423">
    <property type="term" value="P:chorismate biosynthetic process"/>
    <property type="evidence" value="ECO:0007669"/>
    <property type="project" value="UniProtKB-UniRule"/>
</dbReference>
<dbReference type="PROSITE" id="PS00788">
    <property type="entry name" value="CHORISMATE_SYNTHASE_2"/>
    <property type="match status" value="1"/>
</dbReference>
<evidence type="ECO:0000313" key="14">
    <source>
        <dbReference type="Proteomes" id="UP000243605"/>
    </source>
</evidence>
<dbReference type="PANTHER" id="PTHR21085:SF0">
    <property type="entry name" value="CHORISMATE SYNTHASE"/>
    <property type="match status" value="1"/>
</dbReference>
<evidence type="ECO:0000256" key="6">
    <source>
        <dbReference type="ARBA" id="ARBA00022643"/>
    </source>
</evidence>
<organism evidence="13 14">
    <name type="scientific">Aliicoccus persicus</name>
    <dbReference type="NCBI Taxonomy" id="930138"/>
    <lineage>
        <taxon>Bacteria</taxon>
        <taxon>Bacillati</taxon>
        <taxon>Bacillota</taxon>
        <taxon>Bacilli</taxon>
        <taxon>Bacillales</taxon>
        <taxon>Staphylococcaceae</taxon>
        <taxon>Aliicoccus</taxon>
    </lineage>
</organism>
<keyword evidence="6 11" id="KW-0288">FMN</keyword>
<sequence length="360" mass="38523">MSATFGTSFKVTIFGESHGKAIGVTIDGIPPGVSIDMDKVSFEMKRRAPGQSKLSTPRKENDIPDILSGMFDGKTTGAPLTAVIHNTNTKSKDYSEMKKKMRPGQADYPARMRYEGFNDYRGSGKFSGRITAPLVFAGSIAKQVLESSGITIGAHIGSVMDVQDERLTLDNATPELLKSFGEYHLPLIDRSKAKDIESVIETARDAGDSVGGTIECMALGLPAGIGNPFFNSIESVLSHLLFAVPAVKGIEFGSGFDIANMHASEANDAYYYNEDGNVKTKTNHNGGITGGISNGMPVVFRVAVKAPSSITKTQDTINIESGENVTLEVHGRHDPIIVPRAIPVIEAVCAIGILDLMQTR</sequence>
<dbReference type="OrthoDB" id="9771806at2"/>
<dbReference type="CDD" id="cd07304">
    <property type="entry name" value="Chorismate_synthase"/>
    <property type="match status" value="1"/>
</dbReference>
<dbReference type="GO" id="GO:0010181">
    <property type="term" value="F:FMN binding"/>
    <property type="evidence" value="ECO:0007669"/>
    <property type="project" value="TreeGrafter"/>
</dbReference>
<dbReference type="PIRSF" id="PIRSF001456">
    <property type="entry name" value="Chorismate_synth"/>
    <property type="match status" value="1"/>
</dbReference>
<accession>A0A662Z5X7</accession>
<dbReference type="GO" id="GO:0008652">
    <property type="term" value="P:amino acid biosynthetic process"/>
    <property type="evidence" value="ECO:0007669"/>
    <property type="project" value="UniProtKB-KW"/>
</dbReference>
<keyword evidence="5 11" id="KW-0285">Flavoprotein</keyword>
<comment type="function">
    <text evidence="11">Catalyzes the anti-1,4-elimination of the C-3 phosphate and the C-6 proR hydrogen from 5-enolpyruvylshikimate-3-phosphate (EPSP) to yield chorismate, which is the branch point compound that serves as the starting substrate for the three terminal pathways of aromatic amino acid biosynthesis. This reaction introduces a second double bond into the aromatic ring system.</text>
</comment>
<evidence type="ECO:0000256" key="8">
    <source>
        <dbReference type="ARBA" id="ARBA00022857"/>
    </source>
</evidence>
<dbReference type="RefSeq" id="WP_091474341.1">
    <property type="nucleotide sequence ID" value="NZ_FOIT01000002.1"/>
</dbReference>
<dbReference type="EC" id="4.2.3.5" evidence="3 11"/>
<dbReference type="Pfam" id="PF01264">
    <property type="entry name" value="Chorismate_synt"/>
    <property type="match status" value="1"/>
</dbReference>
<keyword evidence="14" id="KW-1185">Reference proteome</keyword>
<dbReference type="PROSITE" id="PS00787">
    <property type="entry name" value="CHORISMATE_SYNTHASE_1"/>
    <property type="match status" value="1"/>
</dbReference>
<feature type="binding site" evidence="11">
    <location>
        <position position="290"/>
    </location>
    <ligand>
        <name>FMN</name>
        <dbReference type="ChEBI" id="CHEBI:58210"/>
    </ligand>
</feature>